<keyword evidence="2" id="KW-1185">Reference proteome</keyword>
<accession>A0A8X6GDN8</accession>
<dbReference type="SUPFAM" id="SSF50978">
    <property type="entry name" value="WD40 repeat-like"/>
    <property type="match status" value="1"/>
</dbReference>
<dbReference type="EMBL" id="BMAO01025186">
    <property type="protein sequence ID" value="GFR01049.1"/>
    <property type="molecule type" value="Genomic_DNA"/>
</dbReference>
<proteinExistence type="predicted"/>
<dbReference type="Gene3D" id="2.130.10.10">
    <property type="entry name" value="YVTN repeat-like/Quinoprotein amine dehydrogenase"/>
    <property type="match status" value="1"/>
</dbReference>
<dbReference type="OrthoDB" id="16281at2759"/>
<comment type="caution">
    <text evidence="1">The sequence shown here is derived from an EMBL/GenBank/DDBJ whole genome shotgun (WGS) entry which is preliminary data.</text>
</comment>
<dbReference type="AlphaFoldDB" id="A0A8X6GDN8"/>
<dbReference type="InterPro" id="IPR036322">
    <property type="entry name" value="WD40_repeat_dom_sf"/>
</dbReference>
<evidence type="ECO:0000313" key="1">
    <source>
        <dbReference type="EMBL" id="GFR01049.1"/>
    </source>
</evidence>
<sequence>MYSLFEIRKVLTVSKPGGSKGVKIVLAAYTENKDNSVLALVCSNGYLLFRLVSAKLEVPVIRQLCWFNNPEKEIRALSFDSSGMWLLTVTRDATLYILPISSIGEFAVKTPASWKIDNLTEIKLTGQRALTTSVQWWLTHESEHIAIIGSELGEISFINLVNKKEVGGTYITSGISALDILYDESHDTTYLLITGSNQQQWRLLLEEKKSNFYWPFNSDTEITSYSSGKGLPVAEKVPLTGNSNYLKIRFIIID</sequence>
<reference evidence="1" key="1">
    <citation type="submission" date="2020-07" db="EMBL/GenBank/DDBJ databases">
        <title>Multicomponent nature underlies the extraordinary mechanical properties of spider dragline silk.</title>
        <authorList>
            <person name="Kono N."/>
            <person name="Nakamura H."/>
            <person name="Mori M."/>
            <person name="Yoshida Y."/>
            <person name="Ohtoshi R."/>
            <person name="Malay A.D."/>
            <person name="Moran D.A.P."/>
            <person name="Tomita M."/>
            <person name="Numata K."/>
            <person name="Arakawa K."/>
        </authorList>
    </citation>
    <scope>NUCLEOTIDE SEQUENCE</scope>
</reference>
<evidence type="ECO:0000313" key="2">
    <source>
        <dbReference type="Proteomes" id="UP000887116"/>
    </source>
</evidence>
<organism evidence="1 2">
    <name type="scientific">Trichonephila clavata</name>
    <name type="common">Joro spider</name>
    <name type="synonym">Nephila clavata</name>
    <dbReference type="NCBI Taxonomy" id="2740835"/>
    <lineage>
        <taxon>Eukaryota</taxon>
        <taxon>Metazoa</taxon>
        <taxon>Ecdysozoa</taxon>
        <taxon>Arthropoda</taxon>
        <taxon>Chelicerata</taxon>
        <taxon>Arachnida</taxon>
        <taxon>Araneae</taxon>
        <taxon>Araneomorphae</taxon>
        <taxon>Entelegynae</taxon>
        <taxon>Araneoidea</taxon>
        <taxon>Nephilidae</taxon>
        <taxon>Trichonephila</taxon>
    </lineage>
</organism>
<protein>
    <submittedName>
        <fullName evidence="1">Uncharacterized protein</fullName>
    </submittedName>
</protein>
<name>A0A8X6GDN8_TRICU</name>
<dbReference type="Proteomes" id="UP000887116">
    <property type="component" value="Unassembled WGS sequence"/>
</dbReference>
<gene>
    <name evidence="1" type="primary">NCL1_08214</name>
    <name evidence="1" type="ORF">TNCT_402911</name>
</gene>
<dbReference type="InterPro" id="IPR015943">
    <property type="entry name" value="WD40/YVTN_repeat-like_dom_sf"/>
</dbReference>